<keyword evidence="1" id="KW-0547">Nucleotide-binding</keyword>
<evidence type="ECO:0000256" key="1">
    <source>
        <dbReference type="ARBA" id="ARBA00022741"/>
    </source>
</evidence>
<gene>
    <name evidence="9" type="ORF">H6A19_05385</name>
</gene>
<keyword evidence="2" id="KW-0227">DNA damage</keyword>
<dbReference type="InterPro" id="IPR011604">
    <property type="entry name" value="PDDEXK-like_dom_sf"/>
</dbReference>
<keyword evidence="4" id="KW-0347">Helicase</keyword>
<dbReference type="EMBL" id="JACJLL010000022">
    <property type="protein sequence ID" value="MBM6818774.1"/>
    <property type="molecule type" value="Genomic_DNA"/>
</dbReference>
<evidence type="ECO:0000256" key="4">
    <source>
        <dbReference type="ARBA" id="ARBA00022806"/>
    </source>
</evidence>
<evidence type="ECO:0000313" key="9">
    <source>
        <dbReference type="EMBL" id="MBM6818774.1"/>
    </source>
</evidence>
<evidence type="ECO:0000256" key="7">
    <source>
        <dbReference type="ARBA" id="ARBA00023204"/>
    </source>
</evidence>
<evidence type="ECO:0000256" key="5">
    <source>
        <dbReference type="ARBA" id="ARBA00022840"/>
    </source>
</evidence>
<keyword evidence="5" id="KW-0067">ATP-binding</keyword>
<evidence type="ECO:0000256" key="6">
    <source>
        <dbReference type="ARBA" id="ARBA00023125"/>
    </source>
</evidence>
<keyword evidence="3" id="KW-0378">Hydrolase</keyword>
<proteinExistence type="predicted"/>
<evidence type="ECO:0000256" key="2">
    <source>
        <dbReference type="ARBA" id="ARBA00022763"/>
    </source>
</evidence>
<evidence type="ECO:0000313" key="10">
    <source>
        <dbReference type="Proteomes" id="UP000767334"/>
    </source>
</evidence>
<keyword evidence="10" id="KW-1185">Reference proteome</keyword>
<sequence length="316" mass="38088">MSETYQDRKYPEKSWSISKMKTLENCERDYYYTYYGSHNGWIYTSTDEQKIAWRLKKLTNLWMCFGEVVHKEIRGIINICKKDKTKFMNATRFNEITLNKLRNIIRESIHKYNTKEWDEYPKGIMLQEYYYGDKISKQIGNELKERLSQCINSFYVSKTFEDILKPETVIIENDEDIFSSINYNSLKVYSKIDLLYKDYDGYYVIVDWKTGKVSESDKEQLLVYAWYVIEQYNVHYSKIKGRIEYLLDGHAEEVIFKPEDIQFIKEKVSNDLKIINYYLDDAILNKPKEKEVFQKTLKNYKCSNCKFRMLCHEDIV</sequence>
<protein>
    <submittedName>
        <fullName evidence="9">PD-(D/E)XK nuclease family protein</fullName>
    </submittedName>
</protein>
<reference evidence="9 10" key="1">
    <citation type="journal article" date="2021" name="Sci. Rep.">
        <title>The distribution of antibiotic resistance genes in chicken gut microbiota commensals.</title>
        <authorList>
            <person name="Juricova H."/>
            <person name="Matiasovicova J."/>
            <person name="Kubasova T."/>
            <person name="Cejkova D."/>
            <person name="Rychlik I."/>
        </authorList>
    </citation>
    <scope>NUCLEOTIDE SEQUENCE [LARGE SCALE GENOMIC DNA]</scope>
    <source>
        <strain evidence="9 10">An435</strain>
    </source>
</reference>
<dbReference type="Proteomes" id="UP000767334">
    <property type="component" value="Unassembled WGS sequence"/>
</dbReference>
<dbReference type="RefSeq" id="WP_148321494.1">
    <property type="nucleotide sequence ID" value="NZ_JACJLL010000022.1"/>
</dbReference>
<accession>A0ABS2FEJ6</accession>
<evidence type="ECO:0000256" key="3">
    <source>
        <dbReference type="ARBA" id="ARBA00022801"/>
    </source>
</evidence>
<keyword evidence="6" id="KW-0238">DNA-binding</keyword>
<evidence type="ECO:0000259" key="8">
    <source>
        <dbReference type="Pfam" id="PF12705"/>
    </source>
</evidence>
<keyword evidence="7" id="KW-0234">DNA repair</keyword>
<organism evidence="9 10">
    <name type="scientific">Clostridium saudiense</name>
    <dbReference type="NCBI Taxonomy" id="1414720"/>
    <lineage>
        <taxon>Bacteria</taxon>
        <taxon>Bacillati</taxon>
        <taxon>Bacillota</taxon>
        <taxon>Clostridia</taxon>
        <taxon>Eubacteriales</taxon>
        <taxon>Clostridiaceae</taxon>
        <taxon>Clostridium</taxon>
    </lineage>
</organism>
<name>A0ABS2FEJ6_9CLOT</name>
<dbReference type="Gene3D" id="3.90.320.10">
    <property type="match status" value="1"/>
</dbReference>
<feature type="domain" description="PD-(D/E)XK endonuclease-like" evidence="8">
    <location>
        <begin position="14"/>
        <end position="312"/>
    </location>
</feature>
<dbReference type="InterPro" id="IPR038726">
    <property type="entry name" value="PDDEXK_AddAB-type"/>
</dbReference>
<comment type="caution">
    <text evidence="9">The sequence shown here is derived from an EMBL/GenBank/DDBJ whole genome shotgun (WGS) entry which is preliminary data.</text>
</comment>
<dbReference type="Pfam" id="PF12705">
    <property type="entry name" value="PDDEXK_1"/>
    <property type="match status" value="1"/>
</dbReference>